<dbReference type="RefSeq" id="WP_345026107.1">
    <property type="nucleotide sequence ID" value="NZ_BAABEY010000001.1"/>
</dbReference>
<keyword evidence="1" id="KW-0472">Membrane</keyword>
<gene>
    <name evidence="3" type="ORF">GCM10023091_01830</name>
</gene>
<dbReference type="SMART" id="SM00563">
    <property type="entry name" value="PlsC"/>
    <property type="match status" value="1"/>
</dbReference>
<dbReference type="InterPro" id="IPR052744">
    <property type="entry name" value="GPAT/DAPAT"/>
</dbReference>
<dbReference type="Proteomes" id="UP001501508">
    <property type="component" value="Unassembled WGS sequence"/>
</dbReference>
<reference evidence="4" key="1">
    <citation type="journal article" date="2019" name="Int. J. Syst. Evol. Microbiol.">
        <title>The Global Catalogue of Microorganisms (GCM) 10K type strain sequencing project: providing services to taxonomists for standard genome sequencing and annotation.</title>
        <authorList>
            <consortium name="The Broad Institute Genomics Platform"/>
            <consortium name="The Broad Institute Genome Sequencing Center for Infectious Disease"/>
            <person name="Wu L."/>
            <person name="Ma J."/>
        </authorList>
    </citation>
    <scope>NUCLEOTIDE SEQUENCE [LARGE SCALE GENOMIC DNA]</scope>
    <source>
        <strain evidence="4">JCM 31920</strain>
    </source>
</reference>
<keyword evidence="1" id="KW-0812">Transmembrane</keyword>
<dbReference type="EMBL" id="BAABEY010000001">
    <property type="protein sequence ID" value="GAA4431322.1"/>
    <property type="molecule type" value="Genomic_DNA"/>
</dbReference>
<dbReference type="Pfam" id="PF01553">
    <property type="entry name" value="Acyltransferase"/>
    <property type="match status" value="1"/>
</dbReference>
<sequence>MRVTNLRNTPSDRPLLLASNHSGSFFDAVVLGIYLSQPIHTFTRADVFRKPAVARWLRRINLIPAYRGTEGGREHLKKNDESFRQVRQMFRENACIVIFSEGVAANEWNLRPLAKGTGRLAWQTWFGENPQPAMEVVPTGLTYEHYRGANKDAWVHFGEPIRIDTIREDPAQQEKWLRAFNLLLTERMKGTILETETGVPDPDALKRHLPQRGSQPLLSLAGAFGRALHRPLYRLYYKRILAKTENTVFFDSVLFGALMYTYPLIIGILAIILGSLTSFYWGIIFFIAMPALAWLGNQFRRG</sequence>
<feature type="transmembrane region" description="Helical" evidence="1">
    <location>
        <begin position="279"/>
        <end position="296"/>
    </location>
</feature>
<proteinExistence type="predicted"/>
<comment type="caution">
    <text evidence="3">The sequence shown here is derived from an EMBL/GenBank/DDBJ whole genome shotgun (WGS) entry which is preliminary data.</text>
</comment>
<keyword evidence="1" id="KW-1133">Transmembrane helix</keyword>
<feature type="transmembrane region" description="Helical" evidence="1">
    <location>
        <begin position="248"/>
        <end position="273"/>
    </location>
</feature>
<dbReference type="InterPro" id="IPR002123">
    <property type="entry name" value="Plipid/glycerol_acylTrfase"/>
</dbReference>
<name>A0ABP8LKA2_9BACT</name>
<feature type="domain" description="Phospholipid/glycerol acyltransferase" evidence="2">
    <location>
        <begin position="15"/>
        <end position="144"/>
    </location>
</feature>
<keyword evidence="4" id="KW-1185">Reference proteome</keyword>
<organism evidence="3 4">
    <name type="scientific">Ravibacter arvi</name>
    <dbReference type="NCBI Taxonomy" id="2051041"/>
    <lineage>
        <taxon>Bacteria</taxon>
        <taxon>Pseudomonadati</taxon>
        <taxon>Bacteroidota</taxon>
        <taxon>Cytophagia</taxon>
        <taxon>Cytophagales</taxon>
        <taxon>Spirosomataceae</taxon>
        <taxon>Ravibacter</taxon>
    </lineage>
</organism>
<evidence type="ECO:0000313" key="4">
    <source>
        <dbReference type="Proteomes" id="UP001501508"/>
    </source>
</evidence>
<protein>
    <recommendedName>
        <fullName evidence="2">Phospholipid/glycerol acyltransferase domain-containing protein</fullName>
    </recommendedName>
</protein>
<evidence type="ECO:0000259" key="2">
    <source>
        <dbReference type="SMART" id="SM00563"/>
    </source>
</evidence>
<evidence type="ECO:0000313" key="3">
    <source>
        <dbReference type="EMBL" id="GAA4431322.1"/>
    </source>
</evidence>
<dbReference type="SUPFAM" id="SSF69593">
    <property type="entry name" value="Glycerol-3-phosphate (1)-acyltransferase"/>
    <property type="match status" value="1"/>
</dbReference>
<evidence type="ECO:0000256" key="1">
    <source>
        <dbReference type="SAM" id="Phobius"/>
    </source>
</evidence>
<dbReference type="PANTHER" id="PTHR31605">
    <property type="entry name" value="GLYCEROL-3-PHOSPHATE O-ACYLTRANSFERASE 1"/>
    <property type="match status" value="1"/>
</dbReference>
<accession>A0ABP8LKA2</accession>
<dbReference type="PANTHER" id="PTHR31605:SF0">
    <property type="entry name" value="GLYCEROL-3-PHOSPHATE O-ACYLTRANSFERASE 1"/>
    <property type="match status" value="1"/>
</dbReference>